<protein>
    <recommendedName>
        <fullName evidence="4">OVATE domain-containing protein</fullName>
    </recommendedName>
</protein>
<name>A0A7N0TIB0_KALFE</name>
<evidence type="ECO:0000313" key="3">
    <source>
        <dbReference type="Proteomes" id="UP000594263"/>
    </source>
</evidence>
<feature type="region of interest" description="Disordered" evidence="1">
    <location>
        <begin position="25"/>
        <end position="45"/>
    </location>
</feature>
<organism evidence="2 3">
    <name type="scientific">Kalanchoe fedtschenkoi</name>
    <name type="common">Lavender scallops</name>
    <name type="synonym">South American air plant</name>
    <dbReference type="NCBI Taxonomy" id="63787"/>
    <lineage>
        <taxon>Eukaryota</taxon>
        <taxon>Viridiplantae</taxon>
        <taxon>Streptophyta</taxon>
        <taxon>Embryophyta</taxon>
        <taxon>Tracheophyta</taxon>
        <taxon>Spermatophyta</taxon>
        <taxon>Magnoliopsida</taxon>
        <taxon>eudicotyledons</taxon>
        <taxon>Gunneridae</taxon>
        <taxon>Pentapetalae</taxon>
        <taxon>Saxifragales</taxon>
        <taxon>Crassulaceae</taxon>
        <taxon>Kalanchoe</taxon>
    </lineage>
</organism>
<dbReference type="EnsemblPlants" id="Kaladp0038s0028.1.v1.1">
    <property type="protein sequence ID" value="Kaladp0038s0028.1.v1.1.CDS.1"/>
    <property type="gene ID" value="Kaladp0038s0028.v1.1"/>
</dbReference>
<keyword evidence="3" id="KW-1185">Reference proteome</keyword>
<feature type="region of interest" description="Disordered" evidence="1">
    <location>
        <begin position="193"/>
        <end position="213"/>
    </location>
</feature>
<proteinExistence type="predicted"/>
<evidence type="ECO:0008006" key="4">
    <source>
        <dbReference type="Google" id="ProtNLM"/>
    </source>
</evidence>
<dbReference type="OMA" id="WMDEYGH"/>
<accession>A0A7N0TIB0</accession>
<dbReference type="Gramene" id="Kaladp0038s0028.1.v1.1">
    <property type="protein sequence ID" value="Kaladp0038s0028.1.v1.1.CDS.1"/>
    <property type="gene ID" value="Kaladp0038s0028.v1.1"/>
</dbReference>
<reference evidence="2" key="1">
    <citation type="submission" date="2021-01" db="UniProtKB">
        <authorList>
            <consortium name="EnsemblPlants"/>
        </authorList>
    </citation>
    <scope>IDENTIFICATION</scope>
</reference>
<dbReference type="PANTHER" id="PTHR35461">
    <property type="entry name" value="BNAANNG14610D PROTEIN"/>
    <property type="match status" value="1"/>
</dbReference>
<dbReference type="AlphaFoldDB" id="A0A7N0TIB0"/>
<sequence>MPLRRTRKKTSEFFKRTIKGLKSIFHHGRQTEDAKAPQPRKPFSCSSRTMISKDVCVKGEYYSDRWMDEYGHGSSAIATKDKVIVVSTREQNNNVGLSKECFKKDEDWPKDDAMMRKMDQGVEKEDDGCLKKQGSYRFSQRMKELEMLEFKDVDHVLDVEEVLHYYSRLRSPVYLDIVDSFFTDMYAELHKPHRSGKGTSLHGSQRRLGPVKL</sequence>
<dbReference type="Proteomes" id="UP000594263">
    <property type="component" value="Unplaced"/>
</dbReference>
<dbReference type="PANTHER" id="PTHR35461:SF3">
    <property type="entry name" value="OVATE DOMAIN-CONTAINING PROTEIN"/>
    <property type="match status" value="1"/>
</dbReference>
<evidence type="ECO:0000256" key="1">
    <source>
        <dbReference type="SAM" id="MobiDB-lite"/>
    </source>
</evidence>
<evidence type="ECO:0000313" key="2">
    <source>
        <dbReference type="EnsemblPlants" id="Kaladp0038s0028.1.v1.1.CDS.1"/>
    </source>
</evidence>